<feature type="transmembrane region" description="Helical" evidence="10">
    <location>
        <begin position="31"/>
        <end position="50"/>
    </location>
</feature>
<keyword evidence="5" id="KW-1003">Cell membrane</keyword>
<dbReference type="InterPro" id="IPR044527">
    <property type="entry name" value="NrtA/CpmA_ABC-bd_dom"/>
</dbReference>
<dbReference type="RefSeq" id="WP_172511012.1">
    <property type="nucleotide sequence ID" value="NZ_CP032549.1"/>
</dbReference>
<name>A0A6H0SH37_9MICC</name>
<dbReference type="Pfam" id="PF13379">
    <property type="entry name" value="NMT1_2"/>
    <property type="match status" value="1"/>
</dbReference>
<evidence type="ECO:0000256" key="5">
    <source>
        <dbReference type="ARBA" id="ARBA00022475"/>
    </source>
</evidence>
<accession>A0A6H0SH37</accession>
<dbReference type="GO" id="GO:0042597">
    <property type="term" value="C:periplasmic space"/>
    <property type="evidence" value="ECO:0007669"/>
    <property type="project" value="UniProtKB-SubCell"/>
</dbReference>
<dbReference type="GO" id="GO:0005886">
    <property type="term" value="C:plasma membrane"/>
    <property type="evidence" value="ECO:0007669"/>
    <property type="project" value="UniProtKB-SubCell"/>
</dbReference>
<evidence type="ECO:0000313" key="12">
    <source>
        <dbReference type="Proteomes" id="UP000502331"/>
    </source>
</evidence>
<evidence type="ECO:0000256" key="2">
    <source>
        <dbReference type="ARBA" id="ARBA00004533"/>
    </source>
</evidence>
<reference evidence="11 12" key="1">
    <citation type="submission" date="2018-09" db="EMBL/GenBank/DDBJ databases">
        <title>Glutamicibacter mishrai S5-52T (LMG 29155T = KCTC 39846T).</title>
        <authorList>
            <person name="Das S.K."/>
        </authorList>
    </citation>
    <scope>NUCLEOTIDE SEQUENCE [LARGE SCALE GENOMIC DNA]</scope>
    <source>
        <strain evidence="11 12">S5-52</strain>
    </source>
</reference>
<sequence length="365" mass="38311">MKRPDVGESTGNGDRVRLSPHGQTGGFRGRFLGLAAVAALTAVAVATTFLPGPNEVQAQAADHGPADELNIGYFANLTHAPALIAQSQGILQDHLGEDGTKVESQIFNAGPAAVEALNSGAIDAAYLGPNPALNSYLSSHGDSLNVVSGVAYGGASLVVSKKITQPEELAGSNLASPQFGGTQDVALRNYLKDLDLKQDATVTPSSNGTVAQLFGRGEIDGAWLPEPYASLLVEKNGGHRLVNEAELWPEGKFPTTVLVVSKEFMASHPQTVQKLVDANTEAIDWLNQANEKQKLAAVQKALVEANGSSFDESVIAEALEQVHFSQDPLPETYQSLVDHALAVGVGTGGNADGLVDTRFLEQQEK</sequence>
<evidence type="ECO:0000256" key="1">
    <source>
        <dbReference type="ARBA" id="ARBA00004418"/>
    </source>
</evidence>
<dbReference type="Proteomes" id="UP000502331">
    <property type="component" value="Chromosome"/>
</dbReference>
<keyword evidence="10" id="KW-0812">Transmembrane</keyword>
<organism evidence="11 12">
    <name type="scientific">Glutamicibacter mishrai</name>
    <dbReference type="NCBI Taxonomy" id="1775880"/>
    <lineage>
        <taxon>Bacteria</taxon>
        <taxon>Bacillati</taxon>
        <taxon>Actinomycetota</taxon>
        <taxon>Actinomycetes</taxon>
        <taxon>Micrococcales</taxon>
        <taxon>Micrococcaceae</taxon>
        <taxon>Glutamicibacter</taxon>
    </lineage>
</organism>
<evidence type="ECO:0000256" key="8">
    <source>
        <dbReference type="ARBA" id="ARBA00023136"/>
    </source>
</evidence>
<dbReference type="CDD" id="cd13553">
    <property type="entry name" value="PBP2_NrtA_CpmA_like"/>
    <property type="match status" value="1"/>
</dbReference>
<keyword evidence="4" id="KW-0813">Transport</keyword>
<evidence type="ECO:0000256" key="3">
    <source>
        <dbReference type="ARBA" id="ARBA00010742"/>
    </source>
</evidence>
<gene>
    <name evidence="11" type="ORF">D3791_00595</name>
</gene>
<comment type="similarity">
    <text evidence="3">Belongs to the bacterial solute-binding protein SsuA/TauA family.</text>
</comment>
<dbReference type="PANTHER" id="PTHR30024:SF47">
    <property type="entry name" value="TAURINE-BINDING PERIPLASMIC PROTEIN"/>
    <property type="match status" value="1"/>
</dbReference>
<evidence type="ECO:0000256" key="6">
    <source>
        <dbReference type="ARBA" id="ARBA00022519"/>
    </source>
</evidence>
<protein>
    <submittedName>
        <fullName evidence="11">ABC transporter substrate-binding protein</fullName>
    </submittedName>
</protein>
<keyword evidence="7" id="KW-0732">Signal</keyword>
<comment type="subcellular location">
    <subcellularLocation>
        <location evidence="2">Cell inner membrane</location>
    </subcellularLocation>
    <subcellularLocation>
        <location evidence="1">Periplasm</location>
    </subcellularLocation>
</comment>
<proteinExistence type="inferred from homology"/>
<evidence type="ECO:0000256" key="7">
    <source>
        <dbReference type="ARBA" id="ARBA00022729"/>
    </source>
</evidence>
<dbReference type="SUPFAM" id="SSF53850">
    <property type="entry name" value="Periplasmic binding protein-like II"/>
    <property type="match status" value="1"/>
</dbReference>
<dbReference type="AlphaFoldDB" id="A0A6H0SH37"/>
<dbReference type="EMBL" id="CP032549">
    <property type="protein sequence ID" value="QIV85749.1"/>
    <property type="molecule type" value="Genomic_DNA"/>
</dbReference>
<keyword evidence="12" id="KW-1185">Reference proteome</keyword>
<keyword evidence="8 10" id="KW-0472">Membrane</keyword>
<dbReference type="Gene3D" id="3.40.190.10">
    <property type="entry name" value="Periplasmic binding protein-like II"/>
    <property type="match status" value="2"/>
</dbReference>
<keyword evidence="10" id="KW-1133">Transmembrane helix</keyword>
<keyword evidence="6" id="KW-0997">Cell inner membrane</keyword>
<evidence type="ECO:0000256" key="9">
    <source>
        <dbReference type="SAM" id="MobiDB-lite"/>
    </source>
</evidence>
<dbReference type="PANTHER" id="PTHR30024">
    <property type="entry name" value="ALIPHATIC SULFONATES-BINDING PROTEIN-RELATED"/>
    <property type="match status" value="1"/>
</dbReference>
<evidence type="ECO:0000256" key="4">
    <source>
        <dbReference type="ARBA" id="ARBA00022448"/>
    </source>
</evidence>
<evidence type="ECO:0000256" key="10">
    <source>
        <dbReference type="SAM" id="Phobius"/>
    </source>
</evidence>
<evidence type="ECO:0000313" key="11">
    <source>
        <dbReference type="EMBL" id="QIV85749.1"/>
    </source>
</evidence>
<feature type="region of interest" description="Disordered" evidence="9">
    <location>
        <begin position="1"/>
        <end position="22"/>
    </location>
</feature>